<protein>
    <submittedName>
        <fullName evidence="2 4">Uncharacterized protein</fullName>
    </submittedName>
</protein>
<evidence type="ECO:0000313" key="2">
    <source>
        <dbReference type="EMBL" id="CEF70915.1"/>
    </source>
</evidence>
<reference evidence="2 3" key="1">
    <citation type="submission" date="2014-09" db="EMBL/GenBank/DDBJ databases">
        <authorList>
            <person name="Martin A.A."/>
        </authorList>
    </citation>
    <scope>NUCLEOTIDE SEQUENCE</scope>
    <source>
        <strain evidence="3">ED321</strain>
        <strain evidence="2">ED321 Heterogonic</strain>
    </source>
</reference>
<dbReference type="WBParaSite" id="SRAE_X000024500.1">
    <property type="protein sequence ID" value="SRAE_X000024500.1"/>
    <property type="gene ID" value="WBGene00265801"/>
</dbReference>
<feature type="chain" id="PRO_5015031075" evidence="1">
    <location>
        <begin position="23"/>
        <end position="641"/>
    </location>
</feature>
<sequence>MRSIIVFQLIFFLIYTITDTYGSKRIKRQILPNDKIKVYSVFSNITFDNNVVVDSTQSRINVTENIGNLVVFSESSKLEFPSNCQSFNLTLKNQGTFFNISNIKFAAISNLGHLSESSNRISNSDETTVYGIFNDNVNLKVDDGQTLFQAINGTSGSLNILTRQQPLRSGQETDISVLSLKANHSLTNNDKTLYIESETTTYEIMASITGADIGITFNGLSVLLYNNYNRLSIYTNSYVYDINAEFSNYSMRLSNELFVVYTSGNVVTIIYDLRNHVIKLIIQQPSDTGITLGGATIEGNNNMSSRIFGDVLHVKSSALQITLNDNENKFLINTNKSQLQFGCKNNSITLVSSLHEFQIIDGSPNITVQLNIPNFFINIFPRVNISQPLWLSKDNFNESQFGNLSNVLDSIITNISYSDQFNNETNSNIFVDNNGNIINTGHVTNQNILSTNPYSNEVTLIPNIETLSTASNPISLVSSTFITPNLISSTDRSTFNTLVPNTNKNNQITTWQSTFNKEGLFEDLAVFQYNTEPSRNGIITITATVSSIDLNDNDINNYLSTQQTISMENVNTKEQNDNKSSTSTLLMTENMTTTPINNQTELNNFPSPPPLIKSRFYNLFRKTRNIMKDQNTYYAILKKKN</sequence>
<keyword evidence="3" id="KW-1185">Reference proteome</keyword>
<keyword evidence="1" id="KW-0732">Signal</keyword>
<dbReference type="CTD" id="36383295"/>
<proteinExistence type="predicted"/>
<dbReference type="OMA" id="FINIFPR"/>
<evidence type="ECO:0000256" key="1">
    <source>
        <dbReference type="SAM" id="SignalP"/>
    </source>
</evidence>
<reference evidence="4" key="2">
    <citation type="submission" date="2020-12" db="UniProtKB">
        <authorList>
            <consortium name="WormBaseParasite"/>
        </authorList>
    </citation>
    <scope>IDENTIFICATION</scope>
</reference>
<dbReference type="WormBase" id="SRAE_X000024500">
    <property type="protein sequence ID" value="SRP01124"/>
    <property type="gene ID" value="WBGene00265801"/>
</dbReference>
<accession>A0A090LM42</accession>
<dbReference type="RefSeq" id="XP_024510111.1">
    <property type="nucleotide sequence ID" value="XM_024644565.1"/>
</dbReference>
<evidence type="ECO:0000313" key="4">
    <source>
        <dbReference type="WBParaSite" id="SRAE_X000024500.1"/>
    </source>
</evidence>
<gene>
    <name evidence="2 4 5" type="ORF">SRAE_X000024500</name>
</gene>
<dbReference type="GeneID" id="36383295"/>
<evidence type="ECO:0000313" key="5">
    <source>
        <dbReference type="WormBase" id="SRAE_X000024500"/>
    </source>
</evidence>
<dbReference type="Proteomes" id="UP000035682">
    <property type="component" value="Unplaced"/>
</dbReference>
<organism evidence="2">
    <name type="scientific">Strongyloides ratti</name>
    <name type="common">Parasitic roundworm</name>
    <dbReference type="NCBI Taxonomy" id="34506"/>
    <lineage>
        <taxon>Eukaryota</taxon>
        <taxon>Metazoa</taxon>
        <taxon>Ecdysozoa</taxon>
        <taxon>Nematoda</taxon>
        <taxon>Chromadorea</taxon>
        <taxon>Rhabditida</taxon>
        <taxon>Tylenchina</taxon>
        <taxon>Panagrolaimomorpha</taxon>
        <taxon>Strongyloidoidea</taxon>
        <taxon>Strongyloididae</taxon>
        <taxon>Strongyloides</taxon>
    </lineage>
</organism>
<dbReference type="AlphaFoldDB" id="A0A090LM42"/>
<evidence type="ECO:0000313" key="3">
    <source>
        <dbReference type="Proteomes" id="UP000035682"/>
    </source>
</evidence>
<dbReference type="OrthoDB" id="5869255at2759"/>
<name>A0A090LM42_STRRB</name>
<feature type="signal peptide" evidence="1">
    <location>
        <begin position="1"/>
        <end position="22"/>
    </location>
</feature>
<dbReference type="EMBL" id="LN609530">
    <property type="protein sequence ID" value="CEF70915.1"/>
    <property type="molecule type" value="Genomic_DNA"/>
</dbReference>